<accession>A0AA49GE91</accession>
<dbReference type="Proteomes" id="UP001232019">
    <property type="component" value="Chromosome"/>
</dbReference>
<keyword evidence="1" id="KW-0812">Transmembrane</keyword>
<evidence type="ECO:0000256" key="1">
    <source>
        <dbReference type="SAM" id="Phobius"/>
    </source>
</evidence>
<feature type="transmembrane region" description="Helical" evidence="1">
    <location>
        <begin position="7"/>
        <end position="27"/>
    </location>
</feature>
<reference evidence="2" key="1">
    <citation type="submission" date="2023-08" db="EMBL/GenBank/DDBJ databases">
        <title>Comparative genomics and taxonomic characterization of three novel marine species of genus Marivirga.</title>
        <authorList>
            <person name="Muhammad N."/>
            <person name="Kim S.-G."/>
        </authorList>
    </citation>
    <scope>NUCLEOTIDE SEQUENCE</scope>
    <source>
        <strain evidence="2">BKB1-2</strain>
    </source>
</reference>
<dbReference type="KEGG" id="marp:QYS47_06145"/>
<keyword evidence="1" id="KW-1133">Transmembrane helix</keyword>
<feature type="transmembrane region" description="Helical" evidence="1">
    <location>
        <begin position="83"/>
        <end position="100"/>
    </location>
</feature>
<feature type="transmembrane region" description="Helical" evidence="1">
    <location>
        <begin position="55"/>
        <end position="76"/>
    </location>
</feature>
<protein>
    <submittedName>
        <fullName evidence="2">Uncharacterized protein</fullName>
    </submittedName>
</protein>
<name>A0AA49GE91_9BACT</name>
<gene>
    <name evidence="2" type="ORF">QYS47_06145</name>
</gene>
<evidence type="ECO:0000313" key="2">
    <source>
        <dbReference type="EMBL" id="WKK81799.2"/>
    </source>
</evidence>
<organism evidence="2">
    <name type="scientific">Marivirga arenosa</name>
    <dbReference type="NCBI Taxonomy" id="3059076"/>
    <lineage>
        <taxon>Bacteria</taxon>
        <taxon>Pseudomonadati</taxon>
        <taxon>Bacteroidota</taxon>
        <taxon>Cytophagia</taxon>
        <taxon>Cytophagales</taxon>
        <taxon>Marivirgaceae</taxon>
        <taxon>Marivirga</taxon>
    </lineage>
</organism>
<feature type="transmembrane region" description="Helical" evidence="1">
    <location>
        <begin position="106"/>
        <end position="123"/>
    </location>
</feature>
<dbReference type="AlphaFoldDB" id="A0AA49GE91"/>
<sequence>MTKNQKLLMLIPALWASIFDIFITTFFQNPDYWKGDLSKATEGNPIGAWFMSQHVSGLFIISAFWIVLIGVLGYYLPRKLSKTFLLFCLIAHSYGASTWLSKFTGFWSLIVFILFNTILYVVLDEIINRKQQLQKA</sequence>
<proteinExistence type="predicted"/>
<keyword evidence="1" id="KW-0472">Membrane</keyword>
<dbReference type="EMBL" id="CP129968">
    <property type="protein sequence ID" value="WKK81799.2"/>
    <property type="molecule type" value="Genomic_DNA"/>
</dbReference>
<dbReference type="RefSeq" id="WP_322348010.1">
    <property type="nucleotide sequence ID" value="NZ_CP129968.2"/>
</dbReference>